<evidence type="ECO:0000256" key="1">
    <source>
        <dbReference type="SAM" id="Phobius"/>
    </source>
</evidence>
<dbReference type="AlphaFoldDB" id="A0A8J6UPK6"/>
<proteinExistence type="predicted"/>
<sequence>MMLQRRSMIHVSLAVVALIIIVYPYFSNKPDPEKVEQASVAAVAFLDLLDNGNFEEAWRQSATFMREKIPLETWLAQLDQVRSQVGALRERTQSDLNYTKEQIEGIPEGEYLSFFYTSRFDHHATARERVTLYHEAATSWRVAGYFIE</sequence>
<keyword evidence="1" id="KW-1133">Transmembrane helix</keyword>
<gene>
    <name evidence="2" type="ORF">ICT70_09115</name>
</gene>
<dbReference type="Proteomes" id="UP000632828">
    <property type="component" value="Unassembled WGS sequence"/>
</dbReference>
<organism evidence="2 3">
    <name type="scientific">Pelovirga terrestris</name>
    <dbReference type="NCBI Taxonomy" id="2771352"/>
    <lineage>
        <taxon>Bacteria</taxon>
        <taxon>Pseudomonadati</taxon>
        <taxon>Thermodesulfobacteriota</taxon>
        <taxon>Desulfuromonadia</taxon>
        <taxon>Geobacterales</taxon>
        <taxon>Geobacteraceae</taxon>
        <taxon>Pelovirga</taxon>
    </lineage>
</organism>
<comment type="caution">
    <text evidence="2">The sequence shown here is derived from an EMBL/GenBank/DDBJ whole genome shotgun (WGS) entry which is preliminary data.</text>
</comment>
<dbReference type="EMBL" id="JACWUN010000009">
    <property type="protein sequence ID" value="MBD1400829.1"/>
    <property type="molecule type" value="Genomic_DNA"/>
</dbReference>
<reference evidence="2" key="1">
    <citation type="submission" date="2020-09" db="EMBL/GenBank/DDBJ databases">
        <title>Pelobacter alkaliphilus sp. nov., a novel anaerobic arsenate-reducing bacterium from terrestrial mud volcano.</title>
        <authorList>
            <person name="Khomyakova M.A."/>
            <person name="Merkel A.Y."/>
            <person name="Slobodkin A.I."/>
        </authorList>
    </citation>
    <scope>NUCLEOTIDE SEQUENCE</scope>
    <source>
        <strain evidence="2">M08fum</strain>
    </source>
</reference>
<name>A0A8J6UPK6_9BACT</name>
<keyword evidence="1" id="KW-0812">Transmembrane</keyword>
<feature type="transmembrane region" description="Helical" evidence="1">
    <location>
        <begin position="7"/>
        <end position="26"/>
    </location>
</feature>
<dbReference type="InterPro" id="IPR025091">
    <property type="entry name" value="DUF4019"/>
</dbReference>
<keyword evidence="3" id="KW-1185">Reference proteome</keyword>
<dbReference type="RefSeq" id="WP_191155781.1">
    <property type="nucleotide sequence ID" value="NZ_JACWUN010000009.1"/>
</dbReference>
<dbReference type="Pfam" id="PF13211">
    <property type="entry name" value="DUF4019"/>
    <property type="match status" value="1"/>
</dbReference>
<accession>A0A8J6UPK6</accession>
<protein>
    <submittedName>
        <fullName evidence="2">DUF4019 domain-containing protein</fullName>
    </submittedName>
</protein>
<evidence type="ECO:0000313" key="2">
    <source>
        <dbReference type="EMBL" id="MBD1400829.1"/>
    </source>
</evidence>
<evidence type="ECO:0000313" key="3">
    <source>
        <dbReference type="Proteomes" id="UP000632828"/>
    </source>
</evidence>
<keyword evidence="1" id="KW-0472">Membrane</keyword>